<feature type="signal peptide" evidence="2">
    <location>
        <begin position="1"/>
        <end position="20"/>
    </location>
</feature>
<dbReference type="SUPFAM" id="SSF52788">
    <property type="entry name" value="Phosphotyrosine protein phosphatases I"/>
    <property type="match status" value="1"/>
</dbReference>
<dbReference type="Proteomes" id="UP000617951">
    <property type="component" value="Unassembled WGS sequence"/>
</dbReference>
<dbReference type="EMBL" id="JACRSS010000002">
    <property type="protein sequence ID" value="MBC8538477.1"/>
    <property type="molecule type" value="Genomic_DNA"/>
</dbReference>
<feature type="domain" description="Phosphotyrosine protein phosphatase I" evidence="3">
    <location>
        <begin position="2"/>
        <end position="125"/>
    </location>
</feature>
<reference evidence="4" key="1">
    <citation type="submission" date="2020-08" db="EMBL/GenBank/DDBJ databases">
        <title>Genome public.</title>
        <authorList>
            <person name="Liu C."/>
            <person name="Sun Q."/>
        </authorList>
    </citation>
    <scope>NUCLEOTIDE SEQUENCE</scope>
    <source>
        <strain evidence="4">NSJ-63</strain>
    </source>
</reference>
<sequence>MKRVLFICRDNACLSLIAHALGQRFAADAFLSLSAGLSPAKEADPMAAALLSRVYQLDVSGWTPRGLEPLPPADLAVLLGKEAIGLSLPCPVIRLPLPQPDGQEEEAYGMVIETIEKEIWRLRQEFLEGRYAK</sequence>
<dbReference type="SMART" id="SM00226">
    <property type="entry name" value="LMWPc"/>
    <property type="match status" value="1"/>
</dbReference>
<accession>A0A926DIN0</accession>
<organism evidence="4 5">
    <name type="scientific">Guopingia tenuis</name>
    <dbReference type="NCBI Taxonomy" id="2763656"/>
    <lineage>
        <taxon>Bacteria</taxon>
        <taxon>Bacillati</taxon>
        <taxon>Bacillota</taxon>
        <taxon>Clostridia</taxon>
        <taxon>Christensenellales</taxon>
        <taxon>Christensenellaceae</taxon>
        <taxon>Guopingia</taxon>
    </lineage>
</organism>
<dbReference type="InterPro" id="IPR023485">
    <property type="entry name" value="Ptyr_pPase"/>
</dbReference>
<name>A0A926DIN0_9FIRM</name>
<evidence type="ECO:0000256" key="1">
    <source>
        <dbReference type="ARBA" id="ARBA00022849"/>
    </source>
</evidence>
<dbReference type="Gene3D" id="3.40.50.2300">
    <property type="match status" value="1"/>
</dbReference>
<evidence type="ECO:0000256" key="2">
    <source>
        <dbReference type="SAM" id="SignalP"/>
    </source>
</evidence>
<comment type="caution">
    <text evidence="4">The sequence shown here is derived from an EMBL/GenBank/DDBJ whole genome shotgun (WGS) entry which is preliminary data.</text>
</comment>
<evidence type="ECO:0000313" key="4">
    <source>
        <dbReference type="EMBL" id="MBC8538477.1"/>
    </source>
</evidence>
<dbReference type="GO" id="GO:0046685">
    <property type="term" value="P:response to arsenic-containing substance"/>
    <property type="evidence" value="ECO:0007669"/>
    <property type="project" value="UniProtKB-KW"/>
</dbReference>
<dbReference type="PANTHER" id="PTHR43428">
    <property type="entry name" value="ARSENATE REDUCTASE"/>
    <property type="match status" value="1"/>
</dbReference>
<dbReference type="Pfam" id="PF01451">
    <property type="entry name" value="LMWPc"/>
    <property type="match status" value="1"/>
</dbReference>
<proteinExistence type="predicted"/>
<evidence type="ECO:0000313" key="5">
    <source>
        <dbReference type="Proteomes" id="UP000617951"/>
    </source>
</evidence>
<evidence type="ECO:0000259" key="3">
    <source>
        <dbReference type="SMART" id="SM00226"/>
    </source>
</evidence>
<keyword evidence="1" id="KW-0059">Arsenical resistance</keyword>
<dbReference type="RefSeq" id="WP_249280235.1">
    <property type="nucleotide sequence ID" value="NZ_JACRSS010000002.1"/>
</dbReference>
<feature type="chain" id="PRO_5039480565" description="Phosphotyrosine protein phosphatase I domain-containing protein" evidence="2">
    <location>
        <begin position="21"/>
        <end position="133"/>
    </location>
</feature>
<dbReference type="PANTHER" id="PTHR43428:SF1">
    <property type="entry name" value="ARSENATE REDUCTASE"/>
    <property type="match status" value="1"/>
</dbReference>
<gene>
    <name evidence="4" type="ORF">H8693_05980</name>
</gene>
<keyword evidence="5" id="KW-1185">Reference proteome</keyword>
<protein>
    <recommendedName>
        <fullName evidence="3">Phosphotyrosine protein phosphatase I domain-containing protein</fullName>
    </recommendedName>
</protein>
<keyword evidence="2" id="KW-0732">Signal</keyword>
<dbReference type="InterPro" id="IPR036196">
    <property type="entry name" value="Ptyr_pPase_sf"/>
</dbReference>
<dbReference type="AlphaFoldDB" id="A0A926DIN0"/>